<organism evidence="2 3">
    <name type="scientific">Amycolatopsis xylanica</name>
    <dbReference type="NCBI Taxonomy" id="589385"/>
    <lineage>
        <taxon>Bacteria</taxon>
        <taxon>Bacillati</taxon>
        <taxon>Actinomycetota</taxon>
        <taxon>Actinomycetes</taxon>
        <taxon>Pseudonocardiales</taxon>
        <taxon>Pseudonocardiaceae</taxon>
        <taxon>Amycolatopsis</taxon>
    </lineage>
</organism>
<accession>A0A1H3ESU1</accession>
<evidence type="ECO:0000313" key="2">
    <source>
        <dbReference type="EMBL" id="SDX81831.1"/>
    </source>
</evidence>
<dbReference type="InterPro" id="IPR000835">
    <property type="entry name" value="HTH_MarR-typ"/>
</dbReference>
<gene>
    <name evidence="2" type="ORF">SAMN05421504_103966</name>
</gene>
<dbReference type="PANTHER" id="PTHR33164:SF43">
    <property type="entry name" value="HTH-TYPE TRANSCRIPTIONAL REPRESSOR YETL"/>
    <property type="match status" value="1"/>
</dbReference>
<dbReference type="PROSITE" id="PS50995">
    <property type="entry name" value="HTH_MARR_2"/>
    <property type="match status" value="1"/>
</dbReference>
<dbReference type="GO" id="GO:0006950">
    <property type="term" value="P:response to stress"/>
    <property type="evidence" value="ECO:0007669"/>
    <property type="project" value="TreeGrafter"/>
</dbReference>
<dbReference type="EMBL" id="FNON01000003">
    <property type="protein sequence ID" value="SDX81831.1"/>
    <property type="molecule type" value="Genomic_DNA"/>
</dbReference>
<dbReference type="PRINTS" id="PR00598">
    <property type="entry name" value="HTHMARR"/>
</dbReference>
<dbReference type="AlphaFoldDB" id="A0A1H3ESU1"/>
<dbReference type="InterPro" id="IPR036388">
    <property type="entry name" value="WH-like_DNA-bd_sf"/>
</dbReference>
<dbReference type="STRING" id="589385.SAMN05421504_103966"/>
<sequence length="143" mass="16210">MKPSIPYLLAYAFTLASRRADEELREHGLTVRQFGLLMQLRLEPELTMAELARQLGISRQSLHEMVGELEQAGHLRREPGATGRTLRLTLVPGTARLLFDAHGPLMRAEEDFLRGMGKREIETLRVLLQRVLAHATDDEAWLA</sequence>
<dbReference type="Gene3D" id="1.10.10.10">
    <property type="entry name" value="Winged helix-like DNA-binding domain superfamily/Winged helix DNA-binding domain"/>
    <property type="match status" value="1"/>
</dbReference>
<dbReference type="SMART" id="SM00347">
    <property type="entry name" value="HTH_MARR"/>
    <property type="match status" value="1"/>
</dbReference>
<dbReference type="SUPFAM" id="SSF46785">
    <property type="entry name" value="Winged helix' DNA-binding domain"/>
    <property type="match status" value="1"/>
</dbReference>
<keyword evidence="3" id="KW-1185">Reference proteome</keyword>
<protein>
    <submittedName>
        <fullName evidence="2">DNA-binding transcriptional regulator, MarR family</fullName>
    </submittedName>
</protein>
<proteinExistence type="predicted"/>
<dbReference type="Pfam" id="PF12802">
    <property type="entry name" value="MarR_2"/>
    <property type="match status" value="1"/>
</dbReference>
<dbReference type="GO" id="GO:0003677">
    <property type="term" value="F:DNA binding"/>
    <property type="evidence" value="ECO:0007669"/>
    <property type="project" value="UniProtKB-KW"/>
</dbReference>
<dbReference type="InterPro" id="IPR039422">
    <property type="entry name" value="MarR/SlyA-like"/>
</dbReference>
<dbReference type="Proteomes" id="UP000199515">
    <property type="component" value="Unassembled WGS sequence"/>
</dbReference>
<name>A0A1H3ESU1_9PSEU</name>
<evidence type="ECO:0000259" key="1">
    <source>
        <dbReference type="PROSITE" id="PS50995"/>
    </source>
</evidence>
<reference evidence="2 3" key="1">
    <citation type="submission" date="2016-10" db="EMBL/GenBank/DDBJ databases">
        <authorList>
            <person name="de Groot N.N."/>
        </authorList>
    </citation>
    <scope>NUCLEOTIDE SEQUENCE [LARGE SCALE GENOMIC DNA]</scope>
    <source>
        <strain evidence="2 3">CPCC 202699</strain>
    </source>
</reference>
<dbReference type="RefSeq" id="WP_245757374.1">
    <property type="nucleotide sequence ID" value="NZ_FNON01000003.1"/>
</dbReference>
<dbReference type="PANTHER" id="PTHR33164">
    <property type="entry name" value="TRANSCRIPTIONAL REGULATOR, MARR FAMILY"/>
    <property type="match status" value="1"/>
</dbReference>
<keyword evidence="2" id="KW-0238">DNA-binding</keyword>
<dbReference type="GO" id="GO:0003700">
    <property type="term" value="F:DNA-binding transcription factor activity"/>
    <property type="evidence" value="ECO:0007669"/>
    <property type="project" value="InterPro"/>
</dbReference>
<feature type="domain" description="HTH marR-type" evidence="1">
    <location>
        <begin position="2"/>
        <end position="133"/>
    </location>
</feature>
<dbReference type="InterPro" id="IPR036390">
    <property type="entry name" value="WH_DNA-bd_sf"/>
</dbReference>
<evidence type="ECO:0000313" key="3">
    <source>
        <dbReference type="Proteomes" id="UP000199515"/>
    </source>
</evidence>